<evidence type="ECO:0000313" key="6">
    <source>
        <dbReference type="Proteomes" id="UP001596166"/>
    </source>
</evidence>
<feature type="region of interest" description="Disordered" evidence="3">
    <location>
        <begin position="1"/>
        <end position="28"/>
    </location>
</feature>
<keyword evidence="6" id="KW-1185">Reference proteome</keyword>
<dbReference type="Pfam" id="PF17762">
    <property type="entry name" value="HTH_ParB"/>
    <property type="match status" value="1"/>
</dbReference>
<gene>
    <name evidence="5" type="ORF">ACFPMG_24780</name>
</gene>
<name>A0ABW0GF62_9PROT</name>
<feature type="compositionally biased region" description="Polar residues" evidence="3">
    <location>
        <begin position="1"/>
        <end position="15"/>
    </location>
</feature>
<dbReference type="NCBIfam" id="TIGR00180">
    <property type="entry name" value="parB_part"/>
    <property type="match status" value="1"/>
</dbReference>
<dbReference type="PANTHER" id="PTHR33375">
    <property type="entry name" value="CHROMOSOME-PARTITIONING PROTEIN PARB-RELATED"/>
    <property type="match status" value="1"/>
</dbReference>
<protein>
    <submittedName>
        <fullName evidence="5">ParB/RepB/Spo0J family partition protein</fullName>
    </submittedName>
</protein>
<dbReference type="Proteomes" id="UP001596166">
    <property type="component" value="Unassembled WGS sequence"/>
</dbReference>
<feature type="compositionally biased region" description="Basic and acidic residues" evidence="3">
    <location>
        <begin position="19"/>
        <end position="28"/>
    </location>
</feature>
<accession>A0ABW0GF62</accession>
<dbReference type="InterPro" id="IPR036086">
    <property type="entry name" value="ParB/Sulfiredoxin_sf"/>
</dbReference>
<dbReference type="SUPFAM" id="SSF110849">
    <property type="entry name" value="ParB/Sulfiredoxin"/>
    <property type="match status" value="1"/>
</dbReference>
<evidence type="ECO:0000259" key="4">
    <source>
        <dbReference type="SMART" id="SM00470"/>
    </source>
</evidence>
<evidence type="ECO:0000256" key="3">
    <source>
        <dbReference type="SAM" id="MobiDB-lite"/>
    </source>
</evidence>
<dbReference type="InterPro" id="IPR050336">
    <property type="entry name" value="Chromosome_partition/occlusion"/>
</dbReference>
<organism evidence="5 6">
    <name type="scientific">Azospirillum himalayense</name>
    <dbReference type="NCBI Taxonomy" id="654847"/>
    <lineage>
        <taxon>Bacteria</taxon>
        <taxon>Pseudomonadati</taxon>
        <taxon>Pseudomonadota</taxon>
        <taxon>Alphaproteobacteria</taxon>
        <taxon>Rhodospirillales</taxon>
        <taxon>Azospirillaceae</taxon>
        <taxon>Azospirillum</taxon>
    </lineage>
</organism>
<reference evidence="6" key="1">
    <citation type="journal article" date="2019" name="Int. J. Syst. Evol. Microbiol.">
        <title>The Global Catalogue of Microorganisms (GCM) 10K type strain sequencing project: providing services to taxonomists for standard genome sequencing and annotation.</title>
        <authorList>
            <consortium name="The Broad Institute Genomics Platform"/>
            <consortium name="The Broad Institute Genome Sequencing Center for Infectious Disease"/>
            <person name="Wu L."/>
            <person name="Ma J."/>
        </authorList>
    </citation>
    <scope>NUCLEOTIDE SEQUENCE [LARGE SCALE GENOMIC DNA]</scope>
    <source>
        <strain evidence="6">CCUG 58760</strain>
    </source>
</reference>
<dbReference type="InterPro" id="IPR041468">
    <property type="entry name" value="HTH_ParB/Spo0J"/>
</dbReference>
<proteinExistence type="inferred from homology"/>
<evidence type="ECO:0000313" key="5">
    <source>
        <dbReference type="EMBL" id="MFC5358208.1"/>
    </source>
</evidence>
<evidence type="ECO:0000256" key="2">
    <source>
        <dbReference type="ARBA" id="ARBA00022829"/>
    </source>
</evidence>
<dbReference type="EMBL" id="JBHSLC010000081">
    <property type="protein sequence ID" value="MFC5358208.1"/>
    <property type="molecule type" value="Genomic_DNA"/>
</dbReference>
<dbReference type="Gene3D" id="1.10.10.2830">
    <property type="match status" value="1"/>
</dbReference>
<dbReference type="PANTHER" id="PTHR33375:SF1">
    <property type="entry name" value="CHROMOSOME-PARTITIONING PROTEIN PARB-RELATED"/>
    <property type="match status" value="1"/>
</dbReference>
<dbReference type="CDD" id="cd16393">
    <property type="entry name" value="SPO0J_N"/>
    <property type="match status" value="1"/>
</dbReference>
<feature type="domain" description="ParB-like N-terminal" evidence="4">
    <location>
        <begin position="40"/>
        <end position="128"/>
    </location>
</feature>
<keyword evidence="2" id="KW-0159">Chromosome partition</keyword>
<comment type="caution">
    <text evidence="5">The sequence shown here is derived from an EMBL/GenBank/DDBJ whole genome shotgun (WGS) entry which is preliminary data.</text>
</comment>
<dbReference type="SMART" id="SM00470">
    <property type="entry name" value="ParB"/>
    <property type="match status" value="1"/>
</dbReference>
<sequence>MAPKFQRNTRAQVQAANPAREESAETDKLFGLSGTLPRLIEADVERITPNPDQPRTVFDDAALQSLAASIDKHGLQQPVLVKPAGTPGSYMLVAGERRLRAHQLLGRKTIPAIITQGRSEEIALIENVQRVDLDAVDLARSVQRLIDQHDYLMAEAGVLLGCTEAEVSRRLSVLRLPNEILDEYRQDPSRVSRSVLVELATLDDPEQVRSLWDRARTGITVRDVRAEKKAAKTVAPSTTERALSDRSIGKSLTKMAGDLERLQDARPVLADEHRTHLIVMRDRINALLGE</sequence>
<dbReference type="SUPFAM" id="SSF109709">
    <property type="entry name" value="KorB DNA-binding domain-like"/>
    <property type="match status" value="1"/>
</dbReference>
<dbReference type="InterPro" id="IPR004437">
    <property type="entry name" value="ParB/RepB/Spo0J"/>
</dbReference>
<dbReference type="Pfam" id="PF02195">
    <property type="entry name" value="ParB_N"/>
    <property type="match status" value="1"/>
</dbReference>
<evidence type="ECO:0000256" key="1">
    <source>
        <dbReference type="ARBA" id="ARBA00006295"/>
    </source>
</evidence>
<comment type="similarity">
    <text evidence="1">Belongs to the ParB family.</text>
</comment>
<dbReference type="RefSeq" id="WP_376997918.1">
    <property type="nucleotide sequence ID" value="NZ_JBHSLC010000081.1"/>
</dbReference>
<dbReference type="InterPro" id="IPR003115">
    <property type="entry name" value="ParB_N"/>
</dbReference>
<dbReference type="Gene3D" id="3.90.1530.30">
    <property type="match status" value="1"/>
</dbReference>